<evidence type="ECO:0000313" key="2">
    <source>
        <dbReference type="EMBL" id="MBW7466186.1"/>
    </source>
</evidence>
<organism evidence="2 3">
    <name type="scientific">Pontibacter aydingkolensis</name>
    <dbReference type="NCBI Taxonomy" id="1911536"/>
    <lineage>
        <taxon>Bacteria</taxon>
        <taxon>Pseudomonadati</taxon>
        <taxon>Bacteroidota</taxon>
        <taxon>Cytophagia</taxon>
        <taxon>Cytophagales</taxon>
        <taxon>Hymenobacteraceae</taxon>
        <taxon>Pontibacter</taxon>
    </lineage>
</organism>
<dbReference type="Pfam" id="PF04466">
    <property type="entry name" value="Terminase_3"/>
    <property type="match status" value="1"/>
</dbReference>
<gene>
    <name evidence="2" type="ORF">K0O23_03840</name>
</gene>
<dbReference type="InterPro" id="IPR052380">
    <property type="entry name" value="Viral_DNA_packaging_terminase"/>
</dbReference>
<dbReference type="PANTHER" id="PTHR39184:SF1">
    <property type="entry name" value="PBSX PHAGE TERMINASE LARGE SUBUNIT"/>
    <property type="match status" value="1"/>
</dbReference>
<accession>A0ABS7CR48</accession>
<evidence type="ECO:0000259" key="1">
    <source>
        <dbReference type="Pfam" id="PF04466"/>
    </source>
</evidence>
<dbReference type="InterPro" id="IPR035412">
    <property type="entry name" value="Terminase_L_N"/>
</dbReference>
<dbReference type="EMBL" id="JAHYXK010000002">
    <property type="protein sequence ID" value="MBW7466186.1"/>
    <property type="molecule type" value="Genomic_DNA"/>
</dbReference>
<dbReference type="PANTHER" id="PTHR39184">
    <property type="match status" value="1"/>
</dbReference>
<dbReference type="InterPro" id="IPR027417">
    <property type="entry name" value="P-loop_NTPase"/>
</dbReference>
<sequence length="462" mass="53518">MGNTKQITVKTNQWVIDKVLTSKARYLVLKGGGSSGKSNGAFLKIVLRVLSEPKQRILVVRKVASTLKESCYKDIETHINEMGLNYRFTFYSQPLRIKDNFNGNEILFAGLDDVERLKSIKGISSIMIEEASEIDEHDFMQLDLRLRDRNPNYKQIILAFNPVSEDLWIKKYFFDVRNPKADLVETTFLNNAFLDKDSREVLEKEMKKSKHYYQVYALGEWGTPDTSGLFYNQFDLDKHVRDNGEADYDPDKHIYLSWDFNVLPSVSLLVSQLSDDGRELRIVDEVHLPYPNNNTLHIVQEFKRRYSGHTAGITYCGDPSGKNQGTTTNAGFNNYTIIKEELLEFYPIDRVQSKHPSVQQRGLFINSIFESNYQGLNIIINKKCKKLIEDLSFQKQSNTGKDKSKVKDRNTGQSWERYGHFSDAFDYLTTVLFAVEFDIFQRGKRAFTYELGYHEISSRYAF</sequence>
<dbReference type="Gene3D" id="3.40.50.300">
    <property type="entry name" value="P-loop containing nucleotide triphosphate hydrolases"/>
    <property type="match status" value="1"/>
</dbReference>
<dbReference type="NCBIfam" id="TIGR01547">
    <property type="entry name" value="phage_term_2"/>
    <property type="match status" value="1"/>
</dbReference>
<feature type="domain" description="Phage terminase large subunit N-terminal" evidence="1">
    <location>
        <begin position="24"/>
        <end position="220"/>
    </location>
</feature>
<dbReference type="Proteomes" id="UP000813018">
    <property type="component" value="Unassembled WGS sequence"/>
</dbReference>
<name>A0ABS7CR48_9BACT</name>
<dbReference type="InterPro" id="IPR006437">
    <property type="entry name" value="Phage_terminase_lsu"/>
</dbReference>
<reference evidence="2 3" key="1">
    <citation type="journal article" date="2016" name="Int. J. Syst. Evol. Microbiol.">
        <title>Pontibacter aydingkolensis sp. nov., isolated from soil of a salt lake.</title>
        <authorList>
            <person name="Osman G."/>
            <person name="Zhang T."/>
            <person name="Lou K."/>
            <person name="Gao Y."/>
            <person name="Chang W."/>
            <person name="Lin Q."/>
            <person name="Yang H.M."/>
            <person name="Huo X.D."/>
            <person name="Wang N."/>
        </authorList>
    </citation>
    <scope>NUCLEOTIDE SEQUENCE [LARGE SCALE GENOMIC DNA]</scope>
    <source>
        <strain evidence="2 3">KACC 19255</strain>
    </source>
</reference>
<protein>
    <submittedName>
        <fullName evidence="2">PBSX family phage terminase large subunit</fullName>
    </submittedName>
</protein>
<comment type="caution">
    <text evidence="2">The sequence shown here is derived from an EMBL/GenBank/DDBJ whole genome shotgun (WGS) entry which is preliminary data.</text>
</comment>
<keyword evidence="3" id="KW-1185">Reference proteome</keyword>
<dbReference type="RefSeq" id="WP_219876065.1">
    <property type="nucleotide sequence ID" value="NZ_JAHYXK010000002.1"/>
</dbReference>
<proteinExistence type="predicted"/>
<evidence type="ECO:0000313" key="3">
    <source>
        <dbReference type="Proteomes" id="UP000813018"/>
    </source>
</evidence>